<reference evidence="6" key="2">
    <citation type="journal article" date="2021" name="Genome Biol. Evol.">
        <title>Developing a high-quality reference genome for a parasitic bivalve with doubly uniparental inheritance (Bivalvia: Unionida).</title>
        <authorList>
            <person name="Smith C.H."/>
        </authorList>
    </citation>
    <scope>NUCLEOTIDE SEQUENCE</scope>
    <source>
        <strain evidence="6">CHS0354</strain>
        <tissue evidence="6">Mantle</tissue>
    </source>
</reference>
<sequence>MPRVKTKKKESKKDQVIEELFKICKRKNNFVFHNDLVKDVCKKIGFGNPFDVTKLDNKTKLPDILVEHDYGVIHIGSGKHKFIKGIDKVFHDFEEIQKTIEWEYKKSLLNQYNSSGSNILSVTNNQRILHHFLFGQDTEFDDVDITKRPKTYFPHRTKTSFEYNFGKDAKLEMKNIQIEVDLTIEFQGTIGVFEAMLEKFRNKVFNEDVLKVLSKLPDGSLDMVYGDPDYNVGINYAGKNYTTKWNDYIDWYIQLTKECMRVIKPTGNLFMMNYPKQNAHLRVKYLDDAAYDVQDYVWVYNTNVGHSPRRFTTGHRSILHATKSKDNNFYKDNVAVPYQNPTDKRIQGRIADGHLGRMPYSWFYFDLVKNVSKDKTFHSCQIPLPLVEMLIKSCTQENDDCFILFGGSGSELVLCKSLKRNFISCELHPEYYQMILDRFDNNGKIKNEYRLDFIQQKKANGKGHHKKVLEQTANLFAQKEENDIC</sequence>
<gene>
    <name evidence="6" type="ORF">CHS0354_000604</name>
</gene>
<dbReference type="InterPro" id="IPR054265">
    <property type="entry name" value="DUF6996"/>
</dbReference>
<protein>
    <recommendedName>
        <fullName evidence="8">Methyltransferase</fullName>
    </recommendedName>
</protein>
<feature type="domain" description="DUF6997" evidence="5">
    <location>
        <begin position="88"/>
        <end position="197"/>
    </location>
</feature>
<dbReference type="Gene3D" id="3.40.50.150">
    <property type="entry name" value="Vaccinia Virus protein VP39"/>
    <property type="match status" value="1"/>
</dbReference>
<evidence type="ECO:0000259" key="5">
    <source>
        <dbReference type="Pfam" id="PF22518"/>
    </source>
</evidence>
<name>A0AAE0T6V3_9BIVA</name>
<evidence type="ECO:0000313" key="6">
    <source>
        <dbReference type="EMBL" id="KAK3604940.1"/>
    </source>
</evidence>
<evidence type="ECO:0000259" key="4">
    <source>
        <dbReference type="Pfam" id="PF22515"/>
    </source>
</evidence>
<dbReference type="GO" id="GO:0008170">
    <property type="term" value="F:N-methyltransferase activity"/>
    <property type="evidence" value="ECO:0007669"/>
    <property type="project" value="InterPro"/>
</dbReference>
<dbReference type="InterPro" id="IPR054266">
    <property type="entry name" value="DUF6997"/>
</dbReference>
<evidence type="ECO:0000256" key="2">
    <source>
        <dbReference type="ARBA" id="ARBA00022679"/>
    </source>
</evidence>
<dbReference type="GO" id="GO:0003677">
    <property type="term" value="F:DNA binding"/>
    <property type="evidence" value="ECO:0007669"/>
    <property type="project" value="InterPro"/>
</dbReference>
<reference evidence="6" key="1">
    <citation type="journal article" date="2021" name="Genome Biol. Evol.">
        <title>A High-Quality Reference Genome for a Parasitic Bivalve with Doubly Uniparental Inheritance (Bivalvia: Unionida).</title>
        <authorList>
            <person name="Smith C.H."/>
        </authorList>
    </citation>
    <scope>NUCLEOTIDE SEQUENCE</scope>
    <source>
        <strain evidence="6">CHS0354</strain>
    </source>
</reference>
<reference evidence="6" key="3">
    <citation type="submission" date="2023-05" db="EMBL/GenBank/DDBJ databases">
        <authorList>
            <person name="Smith C.H."/>
        </authorList>
    </citation>
    <scope>NUCLEOTIDE SEQUENCE</scope>
    <source>
        <strain evidence="6">CHS0354</strain>
        <tissue evidence="6">Mantle</tissue>
    </source>
</reference>
<dbReference type="AlphaFoldDB" id="A0AAE0T6V3"/>
<dbReference type="SUPFAM" id="SSF53335">
    <property type="entry name" value="S-adenosyl-L-methionine-dependent methyltransferases"/>
    <property type="match status" value="1"/>
</dbReference>
<dbReference type="PRINTS" id="PR00508">
    <property type="entry name" value="S21N4MTFRASE"/>
</dbReference>
<dbReference type="InterPro" id="IPR029063">
    <property type="entry name" value="SAM-dependent_MTases_sf"/>
</dbReference>
<evidence type="ECO:0000256" key="1">
    <source>
        <dbReference type="ARBA" id="ARBA00022603"/>
    </source>
</evidence>
<keyword evidence="2" id="KW-0808">Transferase</keyword>
<keyword evidence="1" id="KW-0489">Methyltransferase</keyword>
<proteinExistence type="predicted"/>
<dbReference type="EMBL" id="JAEAOA010000085">
    <property type="protein sequence ID" value="KAK3604940.1"/>
    <property type="molecule type" value="Genomic_DNA"/>
</dbReference>
<evidence type="ECO:0000313" key="7">
    <source>
        <dbReference type="Proteomes" id="UP001195483"/>
    </source>
</evidence>
<comment type="caution">
    <text evidence="6">The sequence shown here is derived from an EMBL/GenBank/DDBJ whole genome shotgun (WGS) entry which is preliminary data.</text>
</comment>
<keyword evidence="7" id="KW-1185">Reference proteome</keyword>
<dbReference type="GO" id="GO:0032259">
    <property type="term" value="P:methylation"/>
    <property type="evidence" value="ECO:0007669"/>
    <property type="project" value="UniProtKB-KW"/>
</dbReference>
<dbReference type="Pfam" id="PF01555">
    <property type="entry name" value="N6_N4_Mtase"/>
    <property type="match status" value="1"/>
</dbReference>
<dbReference type="Pfam" id="PF22518">
    <property type="entry name" value="DUF6997"/>
    <property type="match status" value="1"/>
</dbReference>
<feature type="domain" description="DUF6996" evidence="4">
    <location>
        <begin position="15"/>
        <end position="81"/>
    </location>
</feature>
<organism evidence="6 7">
    <name type="scientific">Potamilus streckersoni</name>
    <dbReference type="NCBI Taxonomy" id="2493646"/>
    <lineage>
        <taxon>Eukaryota</taxon>
        <taxon>Metazoa</taxon>
        <taxon>Spiralia</taxon>
        <taxon>Lophotrochozoa</taxon>
        <taxon>Mollusca</taxon>
        <taxon>Bivalvia</taxon>
        <taxon>Autobranchia</taxon>
        <taxon>Heteroconchia</taxon>
        <taxon>Palaeoheterodonta</taxon>
        <taxon>Unionida</taxon>
        <taxon>Unionoidea</taxon>
        <taxon>Unionidae</taxon>
        <taxon>Ambleminae</taxon>
        <taxon>Lampsilini</taxon>
        <taxon>Potamilus</taxon>
    </lineage>
</organism>
<evidence type="ECO:0000259" key="3">
    <source>
        <dbReference type="Pfam" id="PF01555"/>
    </source>
</evidence>
<accession>A0AAE0T6V3</accession>
<dbReference type="InterPro" id="IPR002941">
    <property type="entry name" value="DNA_methylase_N4/N6"/>
</dbReference>
<dbReference type="Proteomes" id="UP001195483">
    <property type="component" value="Unassembled WGS sequence"/>
</dbReference>
<feature type="domain" description="DNA methylase N-4/N-6" evidence="3">
    <location>
        <begin position="222"/>
        <end position="435"/>
    </location>
</feature>
<dbReference type="Pfam" id="PF22515">
    <property type="entry name" value="DUF6996"/>
    <property type="match status" value="1"/>
</dbReference>
<evidence type="ECO:0008006" key="8">
    <source>
        <dbReference type="Google" id="ProtNLM"/>
    </source>
</evidence>
<dbReference type="InterPro" id="IPR001091">
    <property type="entry name" value="RM_Methyltransferase"/>
</dbReference>